<dbReference type="InterPro" id="IPR000073">
    <property type="entry name" value="AB_hydrolase_1"/>
</dbReference>
<evidence type="ECO:0000313" key="3">
    <source>
        <dbReference type="EMBL" id="MFC4902818.1"/>
    </source>
</evidence>
<dbReference type="PANTHER" id="PTHR43798">
    <property type="entry name" value="MONOACYLGLYCEROL LIPASE"/>
    <property type="match status" value="1"/>
</dbReference>
<dbReference type="SUPFAM" id="SSF53474">
    <property type="entry name" value="alpha/beta-Hydrolases"/>
    <property type="match status" value="1"/>
</dbReference>
<comment type="caution">
    <text evidence="3">The sequence shown here is derived from an EMBL/GenBank/DDBJ whole genome shotgun (WGS) entry which is preliminary data.</text>
</comment>
<gene>
    <name evidence="3" type="ORF">ACFPCS_04475</name>
</gene>
<accession>A0ABV9TGX9</accession>
<dbReference type="Gene3D" id="3.40.50.1820">
    <property type="entry name" value="alpha/beta hydrolase"/>
    <property type="match status" value="1"/>
</dbReference>
<keyword evidence="4" id="KW-1185">Reference proteome</keyword>
<name>A0ABV9TGX9_9MICC</name>
<evidence type="ECO:0000313" key="4">
    <source>
        <dbReference type="Proteomes" id="UP001595797"/>
    </source>
</evidence>
<evidence type="ECO:0000259" key="2">
    <source>
        <dbReference type="Pfam" id="PF12697"/>
    </source>
</evidence>
<proteinExistence type="predicted"/>
<dbReference type="PRINTS" id="PR00111">
    <property type="entry name" value="ABHYDROLASE"/>
</dbReference>
<dbReference type="InterPro" id="IPR029058">
    <property type="entry name" value="AB_hydrolase_fold"/>
</dbReference>
<keyword evidence="1 3" id="KW-0378">Hydrolase</keyword>
<dbReference type="Proteomes" id="UP001595797">
    <property type="component" value="Unassembled WGS sequence"/>
</dbReference>
<reference evidence="4" key="1">
    <citation type="journal article" date="2019" name="Int. J. Syst. Evol. Microbiol.">
        <title>The Global Catalogue of Microorganisms (GCM) 10K type strain sequencing project: providing services to taxonomists for standard genome sequencing and annotation.</title>
        <authorList>
            <consortium name="The Broad Institute Genomics Platform"/>
            <consortium name="The Broad Institute Genome Sequencing Center for Infectious Disease"/>
            <person name="Wu L."/>
            <person name="Ma J."/>
        </authorList>
    </citation>
    <scope>NUCLEOTIDE SEQUENCE [LARGE SCALE GENOMIC DNA]</scope>
    <source>
        <strain evidence="4">CGMCC 4.6946</strain>
    </source>
</reference>
<sequence>MTHLVSREHVEVDGAQLSYLAAGDPSARPLLLLHGTFWSRVWQPVLPALGEAARCLALDLPGFGASGGELDVEHATVPALADTVLAAADALGLEEFDLAGHDIGGGIAQHVAATSGRVRRLVLMNSVMFDSWPVPAVERFRDPQVRSATTVEDLLTARAASTRGSVARELGEEELADYLTPWRDAARVRSWTALAAAADPRYTMDLVPALQEAALPTRLVWGRDDDFQKVGYARRYVEEIPGSDLVEVDGKHIPTEDSPAAVAEAMAEHLAD</sequence>
<dbReference type="InterPro" id="IPR050266">
    <property type="entry name" value="AB_hydrolase_sf"/>
</dbReference>
<feature type="domain" description="AB hydrolase-1" evidence="2">
    <location>
        <begin position="30"/>
        <end position="265"/>
    </location>
</feature>
<protein>
    <submittedName>
        <fullName evidence="3">Alpha/beta fold hydrolase</fullName>
    </submittedName>
</protein>
<dbReference type="EMBL" id="JBHSIW010000007">
    <property type="protein sequence ID" value="MFC4902818.1"/>
    <property type="molecule type" value="Genomic_DNA"/>
</dbReference>
<dbReference type="RefSeq" id="WP_277549644.1">
    <property type="nucleotide sequence ID" value="NZ_JARAMH010000001.1"/>
</dbReference>
<dbReference type="PANTHER" id="PTHR43798:SF31">
    <property type="entry name" value="AB HYDROLASE SUPERFAMILY PROTEIN YCLE"/>
    <property type="match status" value="1"/>
</dbReference>
<evidence type="ECO:0000256" key="1">
    <source>
        <dbReference type="ARBA" id="ARBA00022801"/>
    </source>
</evidence>
<organism evidence="3 4">
    <name type="scientific">Kocuria oceani</name>
    <dbReference type="NCBI Taxonomy" id="988827"/>
    <lineage>
        <taxon>Bacteria</taxon>
        <taxon>Bacillati</taxon>
        <taxon>Actinomycetota</taxon>
        <taxon>Actinomycetes</taxon>
        <taxon>Micrococcales</taxon>
        <taxon>Micrococcaceae</taxon>
        <taxon>Kocuria</taxon>
    </lineage>
</organism>
<dbReference type="GO" id="GO:0016787">
    <property type="term" value="F:hydrolase activity"/>
    <property type="evidence" value="ECO:0007669"/>
    <property type="project" value="UniProtKB-KW"/>
</dbReference>
<dbReference type="Pfam" id="PF12697">
    <property type="entry name" value="Abhydrolase_6"/>
    <property type="match status" value="1"/>
</dbReference>